<keyword evidence="1" id="KW-0732">Signal</keyword>
<protein>
    <submittedName>
        <fullName evidence="2">Uncharacterized protein</fullName>
    </submittedName>
</protein>
<dbReference type="Proteomes" id="UP000176608">
    <property type="component" value="Unassembled WGS sequence"/>
</dbReference>
<dbReference type="STRING" id="1802617.A2886_02975"/>
<feature type="chain" id="PRO_5009514892" evidence="1">
    <location>
        <begin position="27"/>
        <end position="178"/>
    </location>
</feature>
<gene>
    <name evidence="2" type="ORF">A2886_02975</name>
</gene>
<comment type="caution">
    <text evidence="2">The sequence shown here is derived from an EMBL/GenBank/DDBJ whole genome shotgun (WGS) entry which is preliminary data.</text>
</comment>
<accession>A0A1F4URY2</accession>
<reference evidence="2 3" key="1">
    <citation type="journal article" date="2016" name="Nat. Commun.">
        <title>Thousands of microbial genomes shed light on interconnected biogeochemical processes in an aquifer system.</title>
        <authorList>
            <person name="Anantharaman K."/>
            <person name="Brown C.T."/>
            <person name="Hug L.A."/>
            <person name="Sharon I."/>
            <person name="Castelle C.J."/>
            <person name="Probst A.J."/>
            <person name="Thomas B.C."/>
            <person name="Singh A."/>
            <person name="Wilkins M.J."/>
            <person name="Karaoz U."/>
            <person name="Brodie E.L."/>
            <person name="Williams K.H."/>
            <person name="Hubbard S.S."/>
            <person name="Banfield J.F."/>
        </authorList>
    </citation>
    <scope>NUCLEOTIDE SEQUENCE [LARGE SCALE GENOMIC DNA]</scope>
</reference>
<dbReference type="EMBL" id="MEVA01000006">
    <property type="protein sequence ID" value="OGC47708.1"/>
    <property type="molecule type" value="Genomic_DNA"/>
</dbReference>
<organism evidence="2 3">
    <name type="scientific">candidate division WWE3 bacterium RIFCSPHIGHO2_01_FULL_42_13</name>
    <dbReference type="NCBI Taxonomy" id="1802617"/>
    <lineage>
        <taxon>Bacteria</taxon>
        <taxon>Katanobacteria</taxon>
    </lineage>
</organism>
<name>A0A1F4URY2_UNCKA</name>
<sequence>MKTNRNHLSSVLVLIGFVLGACSTPAAVLEPTAIPTTLPAAITNCGGGAFTAYTELEVKGASCDQNLTASMNAPVVNIFLQDGGRELVLHLSYTLEGDAMTGAYWIHYAVSGEYHEGSAAIPVEPQCDSLTPLNPMDGKEGTIDLVSPHGVFQARCEFGDVVVIEMKWINLSQDDLNG</sequence>
<dbReference type="PROSITE" id="PS51257">
    <property type="entry name" value="PROKAR_LIPOPROTEIN"/>
    <property type="match status" value="1"/>
</dbReference>
<evidence type="ECO:0000313" key="2">
    <source>
        <dbReference type="EMBL" id="OGC47708.1"/>
    </source>
</evidence>
<dbReference type="AlphaFoldDB" id="A0A1F4URY2"/>
<feature type="signal peptide" evidence="1">
    <location>
        <begin position="1"/>
        <end position="26"/>
    </location>
</feature>
<evidence type="ECO:0000256" key="1">
    <source>
        <dbReference type="SAM" id="SignalP"/>
    </source>
</evidence>
<proteinExistence type="predicted"/>
<evidence type="ECO:0000313" key="3">
    <source>
        <dbReference type="Proteomes" id="UP000176608"/>
    </source>
</evidence>